<dbReference type="InterPro" id="IPR050523">
    <property type="entry name" value="AKR_Detox_Biosynth"/>
</dbReference>
<dbReference type="Pfam" id="PF00248">
    <property type="entry name" value="Aldo_ket_red"/>
    <property type="match status" value="1"/>
</dbReference>
<dbReference type="GO" id="GO:0005829">
    <property type="term" value="C:cytosol"/>
    <property type="evidence" value="ECO:0007669"/>
    <property type="project" value="TreeGrafter"/>
</dbReference>
<dbReference type="InterPro" id="IPR023210">
    <property type="entry name" value="NADP_OxRdtase_dom"/>
</dbReference>
<evidence type="ECO:0000259" key="2">
    <source>
        <dbReference type="Pfam" id="PF00248"/>
    </source>
</evidence>
<dbReference type="FunFam" id="3.20.20.100:FF:000004">
    <property type="entry name" value="Oxidoreductase, aldo/keto reductase"/>
    <property type="match status" value="1"/>
</dbReference>
<dbReference type="InterPro" id="IPR036812">
    <property type="entry name" value="NAD(P)_OxRdtase_dom_sf"/>
</dbReference>
<dbReference type="PANTHER" id="PTHR43364:SF5">
    <property type="entry name" value="REDUCTASE"/>
    <property type="match status" value="1"/>
</dbReference>
<reference evidence="3 4" key="1">
    <citation type="submission" date="2020-08" db="EMBL/GenBank/DDBJ databases">
        <title>Genomic Encyclopedia of Type Strains, Phase IV (KMG-IV): sequencing the most valuable type-strain genomes for metagenomic binning, comparative biology and taxonomic classification.</title>
        <authorList>
            <person name="Goeker M."/>
        </authorList>
    </citation>
    <scope>NUCLEOTIDE SEQUENCE [LARGE SCALE GENOMIC DNA]</scope>
    <source>
        <strain evidence="3 4">DSM 45385</strain>
    </source>
</reference>
<dbReference type="SUPFAM" id="SSF51430">
    <property type="entry name" value="NAD(P)-linked oxidoreductase"/>
    <property type="match status" value="1"/>
</dbReference>
<organism evidence="3 4">
    <name type="scientific">Nonomuraea endophytica</name>
    <dbReference type="NCBI Taxonomy" id="714136"/>
    <lineage>
        <taxon>Bacteria</taxon>
        <taxon>Bacillati</taxon>
        <taxon>Actinomycetota</taxon>
        <taxon>Actinomycetes</taxon>
        <taxon>Streptosporangiales</taxon>
        <taxon>Streptosporangiaceae</taxon>
        <taxon>Nonomuraea</taxon>
    </lineage>
</organism>
<dbReference type="RefSeq" id="WP_184969028.1">
    <property type="nucleotide sequence ID" value="NZ_JACHIN010000011.1"/>
</dbReference>
<protein>
    <submittedName>
        <fullName evidence="3">Aryl-alcohol dehydrogenase-like predicted oxidoreductase</fullName>
    </submittedName>
</protein>
<keyword evidence="1" id="KW-0560">Oxidoreductase</keyword>
<evidence type="ECO:0000313" key="4">
    <source>
        <dbReference type="Proteomes" id="UP000568380"/>
    </source>
</evidence>
<comment type="caution">
    <text evidence="3">The sequence shown here is derived from an EMBL/GenBank/DDBJ whole genome shotgun (WGS) entry which is preliminary data.</text>
</comment>
<dbReference type="Proteomes" id="UP000568380">
    <property type="component" value="Unassembled WGS sequence"/>
</dbReference>
<proteinExistence type="predicted"/>
<keyword evidence="4" id="KW-1185">Reference proteome</keyword>
<evidence type="ECO:0000313" key="3">
    <source>
        <dbReference type="EMBL" id="MBB5081546.1"/>
    </source>
</evidence>
<accession>A0A7W8AAC7</accession>
<dbReference type="EMBL" id="JACHIN010000011">
    <property type="protein sequence ID" value="MBB5081546.1"/>
    <property type="molecule type" value="Genomic_DNA"/>
</dbReference>
<dbReference type="PANTHER" id="PTHR43364">
    <property type="entry name" value="NADH-SPECIFIC METHYLGLYOXAL REDUCTASE-RELATED"/>
    <property type="match status" value="1"/>
</dbReference>
<dbReference type="AlphaFoldDB" id="A0A7W8AAC7"/>
<name>A0A7W8AAC7_9ACTN</name>
<gene>
    <name evidence="3" type="ORF">HNR40_007041</name>
</gene>
<sequence length="332" mass="36459">MDYTNLGRSGLQVGRLALGTMNFGPLTDEATSHRLLDLAVDSGVNLVDTADVYGADANKQVYGLEPEKGRTEEIIGTWLAKTPSRRDQIILTTKAYGAMGPGVNDIRLSARRLRRACEESLRRLNTDHLDIFMLHHVDRSTPWGEIWSALSLLRQQGKVLYFGTSNHAAWHIVRGQSAAERLGEFGFVVEQSIYSLMRRTVELEVLPACRELGIGVLPYSPLHGGLLSGILRKQEIARGKAGRAEAGLREDRDRVERYERLCDEIGEHPAAVGLAWLLHQPGVTAPIVGARTVEQLTLALGALTIRLDEERLAALDAIFPGPGGPAPEAYAW</sequence>
<evidence type="ECO:0000256" key="1">
    <source>
        <dbReference type="ARBA" id="ARBA00023002"/>
    </source>
</evidence>
<dbReference type="GO" id="GO:0016491">
    <property type="term" value="F:oxidoreductase activity"/>
    <property type="evidence" value="ECO:0007669"/>
    <property type="project" value="UniProtKB-KW"/>
</dbReference>
<feature type="domain" description="NADP-dependent oxidoreductase" evidence="2">
    <location>
        <begin position="15"/>
        <end position="318"/>
    </location>
</feature>
<dbReference type="Gene3D" id="3.20.20.100">
    <property type="entry name" value="NADP-dependent oxidoreductase domain"/>
    <property type="match status" value="1"/>
</dbReference>